<evidence type="ECO:0000313" key="2">
    <source>
        <dbReference type="Proteomes" id="UP000789920"/>
    </source>
</evidence>
<organism evidence="1 2">
    <name type="scientific">Racocetra persica</name>
    <dbReference type="NCBI Taxonomy" id="160502"/>
    <lineage>
        <taxon>Eukaryota</taxon>
        <taxon>Fungi</taxon>
        <taxon>Fungi incertae sedis</taxon>
        <taxon>Mucoromycota</taxon>
        <taxon>Glomeromycotina</taxon>
        <taxon>Glomeromycetes</taxon>
        <taxon>Diversisporales</taxon>
        <taxon>Gigasporaceae</taxon>
        <taxon>Racocetra</taxon>
    </lineage>
</organism>
<accession>A0ACA9L9D9</accession>
<dbReference type="Proteomes" id="UP000789920">
    <property type="component" value="Unassembled WGS sequence"/>
</dbReference>
<gene>
    <name evidence="1" type="ORF">RPERSI_LOCUS2576</name>
</gene>
<comment type="caution">
    <text evidence="1">The sequence shown here is derived from an EMBL/GenBank/DDBJ whole genome shotgun (WGS) entry which is preliminary data.</text>
</comment>
<keyword evidence="2" id="KW-1185">Reference proteome</keyword>
<protein>
    <submittedName>
        <fullName evidence="1">10493_t:CDS:1</fullName>
    </submittedName>
</protein>
<sequence length="46" mass="5595">GNYQDIHKYHREYSNYYFETDNEASYIDIKVYNETLVESIEIINEA</sequence>
<reference evidence="1" key="1">
    <citation type="submission" date="2021-06" db="EMBL/GenBank/DDBJ databases">
        <authorList>
            <person name="Kallberg Y."/>
            <person name="Tangrot J."/>
            <person name="Rosling A."/>
        </authorList>
    </citation>
    <scope>NUCLEOTIDE SEQUENCE</scope>
    <source>
        <strain evidence="1">MA461A</strain>
    </source>
</reference>
<name>A0ACA9L9D9_9GLOM</name>
<feature type="non-terminal residue" evidence="1">
    <location>
        <position position="1"/>
    </location>
</feature>
<proteinExistence type="predicted"/>
<dbReference type="EMBL" id="CAJVQC010002859">
    <property type="protein sequence ID" value="CAG8518202.1"/>
    <property type="molecule type" value="Genomic_DNA"/>
</dbReference>
<evidence type="ECO:0000313" key="1">
    <source>
        <dbReference type="EMBL" id="CAG8518202.1"/>
    </source>
</evidence>